<sequence length="89" mass="9771">MATFAARKLHDIADNVAAILSIELLAATQGVELRAPFSTSPQLILVVEKIRSLVAHYDIDHYLSPDIQEIIDLVNSGSLAEFCPLEVLR</sequence>
<protein>
    <submittedName>
        <fullName evidence="1">Histidine ammonia-lyase</fullName>
        <ecNumber evidence="1">4.3.1.-</ecNumber>
    </submittedName>
</protein>
<evidence type="ECO:0000313" key="1">
    <source>
        <dbReference type="EMBL" id="EQD78034.1"/>
    </source>
</evidence>
<organism evidence="1">
    <name type="scientific">mine drainage metagenome</name>
    <dbReference type="NCBI Taxonomy" id="410659"/>
    <lineage>
        <taxon>unclassified sequences</taxon>
        <taxon>metagenomes</taxon>
        <taxon>ecological metagenomes</taxon>
    </lineage>
</organism>
<reference evidence="1" key="2">
    <citation type="journal article" date="2014" name="ISME J.">
        <title>Microbial stratification in low pH oxic and suboxic macroscopic growths along an acid mine drainage.</title>
        <authorList>
            <person name="Mendez-Garcia C."/>
            <person name="Mesa V."/>
            <person name="Sprenger R.R."/>
            <person name="Richter M."/>
            <person name="Diez M.S."/>
            <person name="Solano J."/>
            <person name="Bargiela R."/>
            <person name="Golyshina O.V."/>
            <person name="Manteca A."/>
            <person name="Ramos J.L."/>
            <person name="Gallego J.R."/>
            <person name="Llorente I."/>
            <person name="Martins Dos Santos V.A."/>
            <person name="Jensen O.N."/>
            <person name="Pelaez A.I."/>
            <person name="Sanchez J."/>
            <person name="Ferrer M."/>
        </authorList>
    </citation>
    <scope>NUCLEOTIDE SEQUENCE</scope>
</reference>
<dbReference type="SUPFAM" id="SSF48557">
    <property type="entry name" value="L-aspartase-like"/>
    <property type="match status" value="1"/>
</dbReference>
<dbReference type="GO" id="GO:0016829">
    <property type="term" value="F:lyase activity"/>
    <property type="evidence" value="ECO:0007669"/>
    <property type="project" value="UniProtKB-KW"/>
</dbReference>
<comment type="caution">
    <text evidence="1">The sequence shown here is derived from an EMBL/GenBank/DDBJ whole genome shotgun (WGS) entry which is preliminary data.</text>
</comment>
<dbReference type="Gene3D" id="1.20.200.10">
    <property type="entry name" value="Fumarase/aspartase (Central domain)"/>
    <property type="match status" value="1"/>
</dbReference>
<gene>
    <name evidence="1" type="ORF">B1A_02475</name>
</gene>
<accession>T1D9C2</accession>
<dbReference type="Pfam" id="PF00221">
    <property type="entry name" value="Lyase_aromatic"/>
    <property type="match status" value="1"/>
</dbReference>
<dbReference type="InterPro" id="IPR001106">
    <property type="entry name" value="Aromatic_Lyase"/>
</dbReference>
<name>T1D9C2_9ZZZZ</name>
<dbReference type="EC" id="4.3.1.-" evidence="1"/>
<dbReference type="InterPro" id="IPR008948">
    <property type="entry name" value="L-Aspartase-like"/>
</dbReference>
<dbReference type="EMBL" id="AUZX01001838">
    <property type="protein sequence ID" value="EQD78034.1"/>
    <property type="molecule type" value="Genomic_DNA"/>
</dbReference>
<reference evidence="1" key="1">
    <citation type="submission" date="2013-08" db="EMBL/GenBank/DDBJ databases">
        <authorList>
            <person name="Mendez C."/>
            <person name="Richter M."/>
            <person name="Ferrer M."/>
            <person name="Sanchez J."/>
        </authorList>
    </citation>
    <scope>NUCLEOTIDE SEQUENCE</scope>
</reference>
<dbReference type="AlphaFoldDB" id="T1D9C2"/>
<proteinExistence type="predicted"/>
<keyword evidence="1" id="KW-0456">Lyase</keyword>